<feature type="region of interest" description="Disordered" evidence="5">
    <location>
        <begin position="111"/>
        <end position="141"/>
    </location>
</feature>
<protein>
    <submittedName>
        <fullName evidence="7">Embryonic polyadenylate-binding protein 2</fullName>
    </submittedName>
</protein>
<dbReference type="PANTHER" id="PTHR23236:SF27">
    <property type="entry name" value="EMBRYONIC POLYADENYLATE-BINDING PROTEIN 2"/>
    <property type="match status" value="1"/>
</dbReference>
<organism evidence="7 8">
    <name type="scientific">Sciurus carolinensis</name>
    <name type="common">Eastern gray squirrel</name>
    <dbReference type="NCBI Taxonomy" id="30640"/>
    <lineage>
        <taxon>Eukaryota</taxon>
        <taxon>Metazoa</taxon>
        <taxon>Chordata</taxon>
        <taxon>Craniata</taxon>
        <taxon>Vertebrata</taxon>
        <taxon>Euteleostomi</taxon>
        <taxon>Mammalia</taxon>
        <taxon>Eutheria</taxon>
        <taxon>Euarchontoglires</taxon>
        <taxon>Glires</taxon>
        <taxon>Rodentia</taxon>
        <taxon>Sciuromorpha</taxon>
        <taxon>Sciuridae</taxon>
        <taxon>Sciurinae</taxon>
        <taxon>Sciurini</taxon>
        <taxon>Sciurus</taxon>
    </lineage>
</organism>
<evidence type="ECO:0000256" key="5">
    <source>
        <dbReference type="SAM" id="MobiDB-lite"/>
    </source>
</evidence>
<dbReference type="Proteomes" id="UP001166674">
    <property type="component" value="Unassembled WGS sequence"/>
</dbReference>
<dbReference type="GO" id="GO:0005737">
    <property type="term" value="C:cytoplasm"/>
    <property type="evidence" value="ECO:0007669"/>
    <property type="project" value="UniProtKB-SubCell"/>
</dbReference>
<dbReference type="GO" id="GO:0008143">
    <property type="term" value="F:poly(A) binding"/>
    <property type="evidence" value="ECO:0007669"/>
    <property type="project" value="TreeGrafter"/>
</dbReference>
<feature type="domain" description="RRM" evidence="6">
    <location>
        <begin position="154"/>
        <end position="226"/>
    </location>
</feature>
<dbReference type="AlphaFoldDB" id="A0AA41MHP2"/>
<keyword evidence="8" id="KW-1185">Reference proteome</keyword>
<evidence type="ECO:0000259" key="6">
    <source>
        <dbReference type="PROSITE" id="PS50102"/>
    </source>
</evidence>
<feature type="region of interest" description="Disordered" evidence="5">
    <location>
        <begin position="30"/>
        <end position="89"/>
    </location>
</feature>
<evidence type="ECO:0000256" key="3">
    <source>
        <dbReference type="ARBA" id="ARBA00022884"/>
    </source>
</evidence>
<comment type="subcellular location">
    <subcellularLocation>
        <location evidence="1">Cytoplasm</location>
    </subcellularLocation>
</comment>
<feature type="compositionally biased region" description="Low complexity" evidence="5">
    <location>
        <begin position="66"/>
        <end position="77"/>
    </location>
</feature>
<proteinExistence type="predicted"/>
<reference evidence="7" key="1">
    <citation type="submission" date="2020-03" db="EMBL/GenBank/DDBJ databases">
        <title>Studies in the Genomics of Life Span.</title>
        <authorList>
            <person name="Glass D."/>
        </authorList>
    </citation>
    <scope>NUCLEOTIDE SEQUENCE</scope>
    <source>
        <strain evidence="7">SUZIE</strain>
        <tissue evidence="7">Muscle</tissue>
    </source>
</reference>
<sequence>MGPFLSHALFPPPTKAWLQTVSWDPEAQGWGAWRGTEKTPLGSGSGGGREEQGGEAEEDERDASFLLSLLELESPAESPEPDQVHGGHGPQELEAIKLKLWALEQAKVRLEPPSVQGKTRDEDSTGAGQLPSSPRTLGCPFPGTPKEKVEADHRSIYVGNVDYGGTARELEAHFHHCGEVHRVTILCDKFSGHPKGYAYIEFASKSSAQAAMELDESVFRGRVIKVCVSGVLPTPRPPLHCSAEHFLTQESSERKTGAERLEHLPKDTQLPQPILLCVPRASGRTWPGRGVKGASDPQSQAWSGCGPGEALCSQALCRGCW</sequence>
<dbReference type="Pfam" id="PF00076">
    <property type="entry name" value="RRM_1"/>
    <property type="match status" value="1"/>
</dbReference>
<feature type="compositionally biased region" description="Polar residues" evidence="5">
    <location>
        <begin position="126"/>
        <end position="135"/>
    </location>
</feature>
<dbReference type="PANTHER" id="PTHR23236">
    <property type="entry name" value="EUKARYOTIC TRANSLATION INITIATION FACTOR 4B/4H"/>
    <property type="match status" value="1"/>
</dbReference>
<dbReference type="Gene3D" id="3.30.70.330">
    <property type="match status" value="1"/>
</dbReference>
<accession>A0AA41MHP2</accession>
<dbReference type="InterPro" id="IPR000504">
    <property type="entry name" value="RRM_dom"/>
</dbReference>
<name>A0AA41MHP2_SCICA</name>
<dbReference type="InterPro" id="IPR035979">
    <property type="entry name" value="RBD_domain_sf"/>
</dbReference>
<evidence type="ECO:0000256" key="4">
    <source>
        <dbReference type="PROSITE-ProRule" id="PRU00176"/>
    </source>
</evidence>
<dbReference type="SMART" id="SM00360">
    <property type="entry name" value="RRM"/>
    <property type="match status" value="1"/>
</dbReference>
<gene>
    <name evidence="7" type="ORF">SUZIE_116570</name>
</gene>
<dbReference type="PROSITE" id="PS50102">
    <property type="entry name" value="RRM"/>
    <property type="match status" value="1"/>
</dbReference>
<evidence type="ECO:0000313" key="8">
    <source>
        <dbReference type="Proteomes" id="UP001166674"/>
    </source>
</evidence>
<dbReference type="SUPFAM" id="SSF54928">
    <property type="entry name" value="RNA-binding domain, RBD"/>
    <property type="match status" value="1"/>
</dbReference>
<dbReference type="InterPro" id="IPR012677">
    <property type="entry name" value="Nucleotide-bd_a/b_plait_sf"/>
</dbReference>
<evidence type="ECO:0000313" key="7">
    <source>
        <dbReference type="EMBL" id="MBZ3872164.1"/>
    </source>
</evidence>
<keyword evidence="2" id="KW-0963">Cytoplasm</keyword>
<comment type="caution">
    <text evidence="7">The sequence shown here is derived from an EMBL/GenBank/DDBJ whole genome shotgun (WGS) entry which is preliminary data.</text>
</comment>
<keyword evidence="3 4" id="KW-0694">RNA-binding</keyword>
<evidence type="ECO:0000256" key="2">
    <source>
        <dbReference type="ARBA" id="ARBA00022490"/>
    </source>
</evidence>
<dbReference type="GO" id="GO:0005634">
    <property type="term" value="C:nucleus"/>
    <property type="evidence" value="ECO:0007669"/>
    <property type="project" value="TreeGrafter"/>
</dbReference>
<dbReference type="EMBL" id="JAATJV010183900">
    <property type="protein sequence ID" value="MBZ3872164.1"/>
    <property type="molecule type" value="Genomic_DNA"/>
</dbReference>
<dbReference type="GO" id="GO:0000288">
    <property type="term" value="P:nuclear-transcribed mRNA catabolic process, deadenylation-dependent decay"/>
    <property type="evidence" value="ECO:0007669"/>
    <property type="project" value="TreeGrafter"/>
</dbReference>
<evidence type="ECO:0000256" key="1">
    <source>
        <dbReference type="ARBA" id="ARBA00004496"/>
    </source>
</evidence>